<protein>
    <submittedName>
        <fullName evidence="1">Uncharacterized protein</fullName>
    </submittedName>
</protein>
<proteinExistence type="predicted"/>
<accession>A0A0C3CQ04</accession>
<evidence type="ECO:0000313" key="1">
    <source>
        <dbReference type="EMBL" id="KIM91767.1"/>
    </source>
</evidence>
<dbReference type="AlphaFoldDB" id="A0A0C3CQ04"/>
<reference evidence="1 2" key="1">
    <citation type="submission" date="2014-04" db="EMBL/GenBank/DDBJ databases">
        <authorList>
            <consortium name="DOE Joint Genome Institute"/>
            <person name="Kuo A."/>
            <person name="Tarkka M."/>
            <person name="Buscot F."/>
            <person name="Kohler A."/>
            <person name="Nagy L.G."/>
            <person name="Floudas D."/>
            <person name="Copeland A."/>
            <person name="Barry K.W."/>
            <person name="Cichocki N."/>
            <person name="Veneault-Fourrey C."/>
            <person name="LaButti K."/>
            <person name="Lindquist E.A."/>
            <person name="Lipzen A."/>
            <person name="Lundell T."/>
            <person name="Morin E."/>
            <person name="Murat C."/>
            <person name="Sun H."/>
            <person name="Tunlid A."/>
            <person name="Henrissat B."/>
            <person name="Grigoriev I.V."/>
            <person name="Hibbett D.S."/>
            <person name="Martin F."/>
            <person name="Nordberg H.P."/>
            <person name="Cantor M.N."/>
            <person name="Hua S.X."/>
        </authorList>
    </citation>
    <scope>NUCLEOTIDE SEQUENCE [LARGE SCALE GENOMIC DNA]</scope>
    <source>
        <strain evidence="1 2">F 1598</strain>
    </source>
</reference>
<dbReference type="InParanoid" id="A0A0C3CQ04"/>
<organism evidence="1 2">
    <name type="scientific">Piloderma croceum (strain F 1598)</name>
    <dbReference type="NCBI Taxonomy" id="765440"/>
    <lineage>
        <taxon>Eukaryota</taxon>
        <taxon>Fungi</taxon>
        <taxon>Dikarya</taxon>
        <taxon>Basidiomycota</taxon>
        <taxon>Agaricomycotina</taxon>
        <taxon>Agaricomycetes</taxon>
        <taxon>Agaricomycetidae</taxon>
        <taxon>Atheliales</taxon>
        <taxon>Atheliaceae</taxon>
        <taxon>Piloderma</taxon>
    </lineage>
</organism>
<reference evidence="2" key="2">
    <citation type="submission" date="2015-01" db="EMBL/GenBank/DDBJ databases">
        <title>Evolutionary Origins and Diversification of the Mycorrhizal Mutualists.</title>
        <authorList>
            <consortium name="DOE Joint Genome Institute"/>
            <consortium name="Mycorrhizal Genomics Consortium"/>
            <person name="Kohler A."/>
            <person name="Kuo A."/>
            <person name="Nagy L.G."/>
            <person name="Floudas D."/>
            <person name="Copeland A."/>
            <person name="Barry K.W."/>
            <person name="Cichocki N."/>
            <person name="Veneault-Fourrey C."/>
            <person name="LaButti K."/>
            <person name="Lindquist E.A."/>
            <person name="Lipzen A."/>
            <person name="Lundell T."/>
            <person name="Morin E."/>
            <person name="Murat C."/>
            <person name="Riley R."/>
            <person name="Ohm R."/>
            <person name="Sun H."/>
            <person name="Tunlid A."/>
            <person name="Henrissat B."/>
            <person name="Grigoriev I.V."/>
            <person name="Hibbett D.S."/>
            <person name="Martin F."/>
        </authorList>
    </citation>
    <scope>NUCLEOTIDE SEQUENCE [LARGE SCALE GENOMIC DNA]</scope>
    <source>
        <strain evidence="2">F 1598</strain>
    </source>
</reference>
<sequence length="223" mass="24243">MVQAQHTEIKYWSQWYLHQHHGCTNEGVKSTAFWPITKFPSIISMFTGVCNLFAQKLSSQSDVFNISPNEPCICTSGIHPVLKEKKSGSKSMSVDVVVAGTEEDCVSADKVMGTDEGQDENTSGFDPPLVEGEGYFRAVEGSCKVEVGAINSELSLFCCCCSIPKGISRLFLFPNVDPAGLSPPSGFIPSTSISRFSALQHLPAKSHVCPTILNASRQFIRCN</sequence>
<keyword evidence="2" id="KW-1185">Reference proteome</keyword>
<dbReference type="EMBL" id="KN832971">
    <property type="protein sequence ID" value="KIM91767.1"/>
    <property type="molecule type" value="Genomic_DNA"/>
</dbReference>
<evidence type="ECO:0000313" key="2">
    <source>
        <dbReference type="Proteomes" id="UP000054166"/>
    </source>
</evidence>
<gene>
    <name evidence="1" type="ORF">PILCRDRAFT_138836</name>
</gene>
<dbReference type="HOGENOM" id="CLU_1240529_0_0_1"/>
<name>A0A0C3CQ04_PILCF</name>
<dbReference type="Proteomes" id="UP000054166">
    <property type="component" value="Unassembled WGS sequence"/>
</dbReference>